<keyword evidence="1" id="KW-0479">Metal-binding</keyword>
<sequence length="232" mass="26221">MLISHHSLTTEPFISGGKLSFNNILHQVNTSHSFSKTPSPYDYACSSSAPSSPQSSISSFSPEPSSVDSPRVSNIYKLLNFEPTDDSCSSGSGSSYEFPTPTTDSKQVSKPFKVSTMKLRPVASKDISCTETWHTRPLANMTAVHRVHPYQPSQSYLNRNQEDSVDRKMHSCQFPGCPMRFKRLEHLKRHFRVHTLERPYTCEFDGCGKTFSRRDNLGQHMKTHDKTKNNEV</sequence>
<dbReference type="InterPro" id="IPR036236">
    <property type="entry name" value="Znf_C2H2_sf"/>
</dbReference>
<evidence type="ECO:0000313" key="8">
    <source>
        <dbReference type="Proteomes" id="UP001479436"/>
    </source>
</evidence>
<dbReference type="EMBL" id="JASJQH010001803">
    <property type="protein sequence ID" value="KAK9760784.1"/>
    <property type="molecule type" value="Genomic_DNA"/>
</dbReference>
<dbReference type="Proteomes" id="UP001479436">
    <property type="component" value="Unassembled WGS sequence"/>
</dbReference>
<keyword evidence="2 4" id="KW-0863">Zinc-finger</keyword>
<comment type="caution">
    <text evidence="7">The sequence shown here is derived from an EMBL/GenBank/DDBJ whole genome shotgun (WGS) entry which is preliminary data.</text>
</comment>
<evidence type="ECO:0000313" key="7">
    <source>
        <dbReference type="EMBL" id="KAK9760784.1"/>
    </source>
</evidence>
<evidence type="ECO:0000256" key="5">
    <source>
        <dbReference type="SAM" id="MobiDB-lite"/>
    </source>
</evidence>
<evidence type="ECO:0000256" key="2">
    <source>
        <dbReference type="ARBA" id="ARBA00022771"/>
    </source>
</evidence>
<name>A0ABR2WH52_9FUNG</name>
<dbReference type="PANTHER" id="PTHR23235:SF120">
    <property type="entry name" value="KRUPPEL-LIKE FACTOR 15"/>
    <property type="match status" value="1"/>
</dbReference>
<dbReference type="Gene3D" id="3.30.160.60">
    <property type="entry name" value="Classic Zinc Finger"/>
    <property type="match status" value="2"/>
</dbReference>
<dbReference type="Pfam" id="PF00096">
    <property type="entry name" value="zf-C2H2"/>
    <property type="match status" value="2"/>
</dbReference>
<keyword evidence="3" id="KW-0862">Zinc</keyword>
<dbReference type="PANTHER" id="PTHR23235">
    <property type="entry name" value="KRUEPPEL-LIKE TRANSCRIPTION FACTOR"/>
    <property type="match status" value="1"/>
</dbReference>
<evidence type="ECO:0000259" key="6">
    <source>
        <dbReference type="PROSITE" id="PS50157"/>
    </source>
</evidence>
<keyword evidence="8" id="KW-1185">Reference proteome</keyword>
<evidence type="ECO:0000256" key="1">
    <source>
        <dbReference type="ARBA" id="ARBA00022723"/>
    </source>
</evidence>
<feature type="domain" description="C2H2-type" evidence="6">
    <location>
        <begin position="170"/>
        <end position="199"/>
    </location>
</feature>
<dbReference type="SUPFAM" id="SSF57667">
    <property type="entry name" value="beta-beta-alpha zinc fingers"/>
    <property type="match status" value="2"/>
</dbReference>
<protein>
    <recommendedName>
        <fullName evidence="6">C2H2-type domain-containing protein</fullName>
    </recommendedName>
</protein>
<organism evidence="7 8">
    <name type="scientific">Basidiobolus ranarum</name>
    <dbReference type="NCBI Taxonomy" id="34480"/>
    <lineage>
        <taxon>Eukaryota</taxon>
        <taxon>Fungi</taxon>
        <taxon>Fungi incertae sedis</taxon>
        <taxon>Zoopagomycota</taxon>
        <taxon>Entomophthoromycotina</taxon>
        <taxon>Basidiobolomycetes</taxon>
        <taxon>Basidiobolales</taxon>
        <taxon>Basidiobolaceae</taxon>
        <taxon>Basidiobolus</taxon>
    </lineage>
</organism>
<reference evidence="7 8" key="1">
    <citation type="submission" date="2023-04" db="EMBL/GenBank/DDBJ databases">
        <title>Genome of Basidiobolus ranarum AG-B5.</title>
        <authorList>
            <person name="Stajich J.E."/>
            <person name="Carter-House D."/>
            <person name="Gryganskyi A."/>
        </authorList>
    </citation>
    <scope>NUCLEOTIDE SEQUENCE [LARGE SCALE GENOMIC DNA]</scope>
    <source>
        <strain evidence="7 8">AG-B5</strain>
    </source>
</reference>
<dbReference type="PROSITE" id="PS00028">
    <property type="entry name" value="ZINC_FINGER_C2H2_1"/>
    <property type="match status" value="2"/>
</dbReference>
<accession>A0ABR2WH52</accession>
<dbReference type="SMART" id="SM00355">
    <property type="entry name" value="ZnF_C2H2"/>
    <property type="match status" value="2"/>
</dbReference>
<evidence type="ECO:0000256" key="4">
    <source>
        <dbReference type="PROSITE-ProRule" id="PRU00042"/>
    </source>
</evidence>
<gene>
    <name evidence="7" type="ORF">K7432_014833</name>
</gene>
<dbReference type="InterPro" id="IPR013087">
    <property type="entry name" value="Znf_C2H2_type"/>
</dbReference>
<proteinExistence type="predicted"/>
<evidence type="ECO:0000256" key="3">
    <source>
        <dbReference type="ARBA" id="ARBA00022833"/>
    </source>
</evidence>
<dbReference type="PROSITE" id="PS50157">
    <property type="entry name" value="ZINC_FINGER_C2H2_2"/>
    <property type="match status" value="2"/>
</dbReference>
<feature type="domain" description="C2H2-type" evidence="6">
    <location>
        <begin position="200"/>
        <end position="229"/>
    </location>
</feature>
<feature type="region of interest" description="Disordered" evidence="5">
    <location>
        <begin position="84"/>
        <end position="109"/>
    </location>
</feature>